<dbReference type="GO" id="GO:0016757">
    <property type="term" value="F:glycosyltransferase activity"/>
    <property type="evidence" value="ECO:0007669"/>
    <property type="project" value="UniProtKB-ARBA"/>
</dbReference>
<dbReference type="InterPro" id="IPR010610">
    <property type="entry name" value="EryCIII-like_C"/>
</dbReference>
<proteinExistence type="predicted"/>
<evidence type="ECO:0000259" key="2">
    <source>
        <dbReference type="Pfam" id="PF06722"/>
    </source>
</evidence>
<comment type="caution">
    <text evidence="3">The sequence shown here is derived from an EMBL/GenBank/DDBJ whole genome shotgun (WGS) entry which is preliminary data.</text>
</comment>
<gene>
    <name evidence="3" type="ORF">BJP51_21495</name>
</gene>
<keyword evidence="1" id="KW-0472">Membrane</keyword>
<dbReference type="PANTHER" id="PTHR21015:SF22">
    <property type="entry name" value="GLYCOSYLTRANSFERASE"/>
    <property type="match status" value="1"/>
</dbReference>
<dbReference type="RefSeq" id="WP_076147185.1">
    <property type="nucleotide sequence ID" value="NZ_JARLKA010000019.1"/>
</dbReference>
<dbReference type="SUPFAM" id="SSF53756">
    <property type="entry name" value="UDP-Glycosyltransferase/glycogen phosphorylase"/>
    <property type="match status" value="1"/>
</dbReference>
<dbReference type="Gene3D" id="3.40.50.2000">
    <property type="entry name" value="Glycogen Phosphorylase B"/>
    <property type="match status" value="2"/>
</dbReference>
<evidence type="ECO:0000313" key="3">
    <source>
        <dbReference type="EMBL" id="OMD30124.1"/>
    </source>
</evidence>
<name>A0A1R0X6F8_9BACL</name>
<evidence type="ECO:0000256" key="1">
    <source>
        <dbReference type="ARBA" id="ARBA00023136"/>
    </source>
</evidence>
<dbReference type="Proteomes" id="UP000187465">
    <property type="component" value="Unassembled WGS sequence"/>
</dbReference>
<evidence type="ECO:0000313" key="4">
    <source>
        <dbReference type="Proteomes" id="UP000187465"/>
    </source>
</evidence>
<dbReference type="AlphaFoldDB" id="A0A1R0X6F8"/>
<accession>A0A1R0X6F8</accession>
<protein>
    <recommendedName>
        <fullName evidence="2">Erythromycin biosynthesis protein CIII-like C-terminal domain-containing protein</fullName>
    </recommendedName>
</protein>
<dbReference type="Pfam" id="PF06722">
    <property type="entry name" value="EryCIII-like_C"/>
    <property type="match status" value="1"/>
</dbReference>
<feature type="domain" description="Erythromycin biosynthesis protein CIII-like C-terminal" evidence="2">
    <location>
        <begin position="275"/>
        <end position="362"/>
    </location>
</feature>
<dbReference type="PANTHER" id="PTHR21015">
    <property type="entry name" value="UDP-N-ACETYLGLUCOSAMINE--N-ACETYLMURAMYL-(PENTAPEPTIDE) PYROPHOSPHORYL-UNDECAPRENOL N-ACETYLGLUCOSAMINE TRANSFERASE 1"/>
    <property type="match status" value="1"/>
</dbReference>
<sequence>MSPPRIMLLPSPPSSGSVGSVSKTLGIAKVLQSQGCTVSFVIGGKLADFVRANGFQVYDYPIPLPSGNSGDVRSAADYVEWTGMAESGFIRQAVEAELKAIQAFKPNAIFAESRPSASISAAVAQIPALMIASWPSHPAFPANLQYPGSAKAIAAFNEVLADYSLDSVSNLAELLFSRATIKMAPTLPELEPELAALKECDFAGYILDLEARQSSNLQWHPDWQGKPLIFIYLSVSAIPPLIYIELVKEIFDKQPYRVACLCGFHYELKVLPDHTDNIQFHWFIPAAEIMPEAALVIFHGGQDTMLTTMLHGLPSITVPGQHFERDYNCTQLQNLGLTYKLPVQAFRPSRIRKIVETALNDNLAELRGHYRSKLRTLSGTENCCAALIALAQKNSWQV</sequence>
<dbReference type="EMBL" id="MKQP01000027">
    <property type="protein sequence ID" value="OMD30124.1"/>
    <property type="molecule type" value="Genomic_DNA"/>
</dbReference>
<reference evidence="3 4" key="1">
    <citation type="submission" date="2016-10" db="EMBL/GenBank/DDBJ databases">
        <title>Paenibacillus species isolates.</title>
        <authorList>
            <person name="Beno S.M."/>
        </authorList>
    </citation>
    <scope>NUCLEOTIDE SEQUENCE [LARGE SCALE GENOMIC DNA]</scope>
    <source>
        <strain evidence="3 4">FSL H7-0604</strain>
    </source>
</reference>
<organism evidence="3 4">
    <name type="scientific">Paenibacillus odorifer</name>
    <dbReference type="NCBI Taxonomy" id="189426"/>
    <lineage>
        <taxon>Bacteria</taxon>
        <taxon>Bacillati</taxon>
        <taxon>Bacillota</taxon>
        <taxon>Bacilli</taxon>
        <taxon>Bacillales</taxon>
        <taxon>Paenibacillaceae</taxon>
        <taxon>Paenibacillus</taxon>
    </lineage>
</organism>